<dbReference type="AlphaFoldDB" id="A0A3E0WMU4"/>
<accession>A0A3E0WMU4</accession>
<dbReference type="PANTHER" id="PTHR12526:SF630">
    <property type="entry name" value="GLYCOSYLTRANSFERASE"/>
    <property type="match status" value="1"/>
</dbReference>
<dbReference type="InterPro" id="IPR028098">
    <property type="entry name" value="Glyco_trans_4-like_N"/>
</dbReference>
<dbReference type="EMBL" id="NFZX01000038">
    <property type="protein sequence ID" value="RFA33377.1"/>
    <property type="molecule type" value="Genomic_DNA"/>
</dbReference>
<keyword evidence="3" id="KW-0808">Transferase</keyword>
<protein>
    <submittedName>
        <fullName evidence="3">Glycosyltransferase family 1 protein</fullName>
    </submittedName>
</protein>
<dbReference type="GO" id="GO:0016757">
    <property type="term" value="F:glycosyltransferase activity"/>
    <property type="evidence" value="ECO:0007669"/>
    <property type="project" value="InterPro"/>
</dbReference>
<feature type="domain" description="Glycosyltransferase subfamily 4-like N-terminal" evidence="2">
    <location>
        <begin position="2"/>
        <end position="145"/>
    </location>
</feature>
<evidence type="ECO:0000313" key="3">
    <source>
        <dbReference type="EMBL" id="RFA33377.1"/>
    </source>
</evidence>
<dbReference type="Gene3D" id="3.40.50.2000">
    <property type="entry name" value="Glycogen Phosphorylase B"/>
    <property type="match status" value="2"/>
</dbReference>
<dbReference type="RefSeq" id="WP_116279057.1">
    <property type="nucleotide sequence ID" value="NZ_NFZX01000038.1"/>
</dbReference>
<evidence type="ECO:0000259" key="2">
    <source>
        <dbReference type="Pfam" id="PF13477"/>
    </source>
</evidence>
<organism evidence="3 4">
    <name type="scientific">Virgibacillus dokdonensis</name>
    <dbReference type="NCBI Taxonomy" id="302167"/>
    <lineage>
        <taxon>Bacteria</taxon>
        <taxon>Bacillati</taxon>
        <taxon>Bacillota</taxon>
        <taxon>Bacilli</taxon>
        <taxon>Bacillales</taxon>
        <taxon>Bacillaceae</taxon>
        <taxon>Virgibacillus</taxon>
    </lineage>
</organism>
<name>A0A3E0WMU4_9BACI</name>
<dbReference type="InterPro" id="IPR001296">
    <property type="entry name" value="Glyco_trans_1"/>
</dbReference>
<dbReference type="Pfam" id="PF13477">
    <property type="entry name" value="Glyco_trans_4_2"/>
    <property type="match status" value="1"/>
</dbReference>
<feature type="domain" description="Glycosyl transferase family 1" evidence="1">
    <location>
        <begin position="186"/>
        <end position="351"/>
    </location>
</feature>
<dbReference type="Pfam" id="PF00534">
    <property type="entry name" value="Glycos_transf_1"/>
    <property type="match status" value="1"/>
</dbReference>
<dbReference type="CDD" id="cd03808">
    <property type="entry name" value="GT4_CapM-like"/>
    <property type="match status" value="1"/>
</dbReference>
<dbReference type="Proteomes" id="UP000256488">
    <property type="component" value="Unassembled WGS sequence"/>
</dbReference>
<evidence type="ECO:0000259" key="1">
    <source>
        <dbReference type="Pfam" id="PF00534"/>
    </source>
</evidence>
<dbReference type="SUPFAM" id="SSF53756">
    <property type="entry name" value="UDP-Glycosyltransferase/glycogen phosphorylase"/>
    <property type="match status" value="1"/>
</dbReference>
<proteinExistence type="predicted"/>
<sequence>MKILYVTTISNTVNAFLIPHIKLLIDEGHQVDVAFNIKRDPSYNLIEFGCKIHNIEFQRSPFKIDNIKAYKQLKKLILNEGYDLIHTHTPLASFITRTVCKNMVDIKIIYTAHGFHFFKGAPLKNWFFYYPIEKLTARWTDVIITMNNEDFLAAQKFKMKMKDSVYMIHGVGIEVNSLSESNGNEREKLRKKYGLNTNEFVLFYAAELNYNKHQDLLIMAIKILKKEMSNIKLLLAGTGRLKKKYEDLIRKHNLQDNIELLGYRNDVPHLLKVADVVVASSRREGLPVNVLEAMAMGVPIIATKTRGHVDLICDKFNGYLVDKDNANDFAYAIKKLYNSKELRLKFIKNSYFKLKEYDQLNVLNELKYIYENILITSNDKKRNID</sequence>
<evidence type="ECO:0000313" key="4">
    <source>
        <dbReference type="Proteomes" id="UP000256488"/>
    </source>
</evidence>
<dbReference type="PANTHER" id="PTHR12526">
    <property type="entry name" value="GLYCOSYLTRANSFERASE"/>
    <property type="match status" value="1"/>
</dbReference>
<reference evidence="3 4" key="1">
    <citation type="submission" date="2017-05" db="EMBL/GenBank/DDBJ databases">
        <title>Virgibacillus sp. AK90 isolated from a saltern of Kakinada, India.</title>
        <authorList>
            <person name="Gupta V."/>
            <person name="Sidhu C."/>
            <person name="Korpole S."/>
            <person name="Pinnaka A.K."/>
        </authorList>
    </citation>
    <scope>NUCLEOTIDE SEQUENCE [LARGE SCALE GENOMIC DNA]</scope>
    <source>
        <strain evidence="3 4">AK90</strain>
    </source>
</reference>
<comment type="caution">
    <text evidence="3">The sequence shown here is derived from an EMBL/GenBank/DDBJ whole genome shotgun (WGS) entry which is preliminary data.</text>
</comment>
<gene>
    <name evidence="3" type="ORF">CAI16_14975</name>
</gene>